<feature type="domain" description="PDZ" evidence="11">
    <location>
        <begin position="282"/>
        <end position="373"/>
    </location>
</feature>
<keyword evidence="6" id="KW-0574">Periplasm</keyword>
<keyword evidence="8" id="KW-0720">Serine protease</keyword>
<dbReference type="AlphaFoldDB" id="A0A558DZI5"/>
<keyword evidence="5" id="KW-0677">Repeat</keyword>
<sequence>MKSNMIIKIILLLVFFIASPGWTADSGVESLRQTGKAFASVARNVSPSVVFIQVEGKSQEAASSRFSLPFGNQFPFQDDFFKRFFGDKFPGMPEQQRPDMQPEERRVTGQGSGFVFAQKAGFLSSKTYILTNNHVIQNAEKIQVKFQDGREFDAEITGRDPQSDIAVIEIKSSDRPALAWGDSTQLEVGEWVVAIGNPFGLSHTLTVGVVSAKGRTSVGLNDYEDFIQTDAAINPGNSGGPLVNLNGEVVGINTAIFSRSGGYMGVGFAIPSNLAKTIAYQLVDSGEVTRGYLGVVIQSLTAELAESFDLKAMQGILVSQVSDDSPAQKAGLQQGDLILQYQGEPVKDVGSFRNSVSLTAPGSMAELTIMRNGKQIELRVKIGQLSKEKMSAQDSTQRSDEIGLVVQTLTPELAEQFNGNAGEGVVVTDVRQGSIAAMAGIEPGAIILQVNRESVSSAEEFARLVKQGANKRHVLLLVRMNGMQRFVALSW</sequence>
<feature type="binding site" evidence="10">
    <location>
        <position position="134"/>
    </location>
    <ligand>
        <name>substrate</name>
    </ligand>
</feature>
<dbReference type="InterPro" id="IPR011782">
    <property type="entry name" value="Pept_S1C_Do"/>
</dbReference>
<evidence type="ECO:0000256" key="1">
    <source>
        <dbReference type="ARBA" id="ARBA00004418"/>
    </source>
</evidence>
<dbReference type="Pfam" id="PF17820">
    <property type="entry name" value="PDZ_6"/>
    <property type="match status" value="1"/>
</dbReference>
<dbReference type="FunFam" id="2.40.10.10:FF:000001">
    <property type="entry name" value="Periplasmic serine protease DegS"/>
    <property type="match status" value="1"/>
</dbReference>
<feature type="active site" description="Charge relay system" evidence="9">
    <location>
        <position position="164"/>
    </location>
</feature>
<dbReference type="OrthoDB" id="9758917at2"/>
<dbReference type="Pfam" id="PF13180">
    <property type="entry name" value="PDZ_2"/>
    <property type="match status" value="1"/>
</dbReference>
<comment type="caution">
    <text evidence="12">The sequence shown here is derived from an EMBL/GenBank/DDBJ whole genome shotgun (WGS) entry which is preliminary data.</text>
</comment>
<dbReference type="SUPFAM" id="SSF50156">
    <property type="entry name" value="PDZ domain-like"/>
    <property type="match status" value="2"/>
</dbReference>
<feature type="binding site" evidence="10">
    <location>
        <position position="55"/>
    </location>
    <ligand>
        <name>substrate</name>
    </ligand>
</feature>
<dbReference type="SMART" id="SM00228">
    <property type="entry name" value="PDZ"/>
    <property type="match status" value="2"/>
</dbReference>
<dbReference type="Gene3D" id="2.30.42.10">
    <property type="match status" value="2"/>
</dbReference>
<name>A0A558DZI5_9GAMM</name>
<evidence type="ECO:0000256" key="4">
    <source>
        <dbReference type="ARBA" id="ARBA00022729"/>
    </source>
</evidence>
<feature type="binding site" evidence="10">
    <location>
        <begin position="236"/>
        <end position="238"/>
    </location>
    <ligand>
        <name>substrate</name>
    </ligand>
</feature>
<evidence type="ECO:0000256" key="3">
    <source>
        <dbReference type="ARBA" id="ARBA00022670"/>
    </source>
</evidence>
<proteinExistence type="inferred from homology"/>
<dbReference type="PANTHER" id="PTHR22939">
    <property type="entry name" value="SERINE PROTEASE FAMILY S1C HTRA-RELATED"/>
    <property type="match status" value="1"/>
</dbReference>
<keyword evidence="7" id="KW-0378">Hydrolase</keyword>
<keyword evidence="3 12" id="KW-0645">Protease</keyword>
<feature type="binding site" evidence="10">
    <location>
        <position position="164"/>
    </location>
    <ligand>
        <name>substrate</name>
    </ligand>
</feature>
<evidence type="ECO:0000313" key="13">
    <source>
        <dbReference type="Proteomes" id="UP000316649"/>
    </source>
</evidence>
<dbReference type="CDD" id="cd10839">
    <property type="entry name" value="cpPDZ1_DegP-like"/>
    <property type="match status" value="1"/>
</dbReference>
<dbReference type="Gene3D" id="2.40.10.120">
    <property type="match status" value="1"/>
</dbReference>
<organism evidence="12 13">
    <name type="scientific">Sedimenticola selenatireducens</name>
    <dbReference type="NCBI Taxonomy" id="191960"/>
    <lineage>
        <taxon>Bacteria</taxon>
        <taxon>Pseudomonadati</taxon>
        <taxon>Pseudomonadota</taxon>
        <taxon>Gammaproteobacteria</taxon>
        <taxon>Chromatiales</taxon>
        <taxon>Sedimenticolaceae</taxon>
        <taxon>Sedimenticola</taxon>
    </lineage>
</organism>
<evidence type="ECO:0000313" key="12">
    <source>
        <dbReference type="EMBL" id="TVO68579.1"/>
    </source>
</evidence>
<dbReference type="GO" id="GO:0006508">
    <property type="term" value="P:proteolysis"/>
    <property type="evidence" value="ECO:0007669"/>
    <property type="project" value="UniProtKB-KW"/>
</dbReference>
<feature type="domain" description="PDZ" evidence="11">
    <location>
        <begin position="389"/>
        <end position="480"/>
    </location>
</feature>
<dbReference type="RefSeq" id="WP_144360652.1">
    <property type="nucleotide sequence ID" value="NZ_VMNH01000034.1"/>
</dbReference>
<dbReference type="Proteomes" id="UP000316649">
    <property type="component" value="Unassembled WGS sequence"/>
</dbReference>
<evidence type="ECO:0000256" key="8">
    <source>
        <dbReference type="ARBA" id="ARBA00022825"/>
    </source>
</evidence>
<dbReference type="InterPro" id="IPR001940">
    <property type="entry name" value="Peptidase_S1C"/>
</dbReference>
<dbReference type="GO" id="GO:0004252">
    <property type="term" value="F:serine-type endopeptidase activity"/>
    <property type="evidence" value="ECO:0007669"/>
    <property type="project" value="InterPro"/>
</dbReference>
<comment type="subcellular location">
    <subcellularLocation>
        <location evidence="1">Periplasm</location>
    </subcellularLocation>
</comment>
<evidence type="ECO:0000256" key="7">
    <source>
        <dbReference type="ARBA" id="ARBA00022801"/>
    </source>
</evidence>
<dbReference type="NCBIfam" id="TIGR02037">
    <property type="entry name" value="degP_htrA_DO"/>
    <property type="match status" value="1"/>
</dbReference>
<dbReference type="EMBL" id="VMNH01000034">
    <property type="protein sequence ID" value="TVO68579.1"/>
    <property type="molecule type" value="Genomic_DNA"/>
</dbReference>
<feature type="active site" description="Charge relay system" evidence="9">
    <location>
        <position position="134"/>
    </location>
</feature>
<protein>
    <submittedName>
        <fullName evidence="12">DegQ family serine endoprotease</fullName>
    </submittedName>
</protein>
<evidence type="ECO:0000256" key="10">
    <source>
        <dbReference type="PIRSR" id="PIRSR611782-2"/>
    </source>
</evidence>
<dbReference type="PROSITE" id="PS50106">
    <property type="entry name" value="PDZ"/>
    <property type="match status" value="2"/>
</dbReference>
<feature type="active site" description="Charge relay system" evidence="9">
    <location>
        <position position="238"/>
    </location>
</feature>
<dbReference type="InterPro" id="IPR009003">
    <property type="entry name" value="Peptidase_S1_PA"/>
</dbReference>
<keyword evidence="13" id="KW-1185">Reference proteome</keyword>
<keyword evidence="4" id="KW-0732">Signal</keyword>
<evidence type="ECO:0000256" key="9">
    <source>
        <dbReference type="PIRSR" id="PIRSR611782-1"/>
    </source>
</evidence>
<dbReference type="Pfam" id="PF13365">
    <property type="entry name" value="Trypsin_2"/>
    <property type="match status" value="1"/>
</dbReference>
<dbReference type="PANTHER" id="PTHR22939:SF129">
    <property type="entry name" value="SERINE PROTEASE HTRA2, MITOCHONDRIAL"/>
    <property type="match status" value="1"/>
</dbReference>
<dbReference type="InterPro" id="IPR001478">
    <property type="entry name" value="PDZ"/>
</dbReference>
<gene>
    <name evidence="12" type="ORF">FHP88_18590</name>
</gene>
<evidence type="ECO:0000256" key="2">
    <source>
        <dbReference type="ARBA" id="ARBA00010541"/>
    </source>
</evidence>
<dbReference type="InterPro" id="IPR036034">
    <property type="entry name" value="PDZ_sf"/>
</dbReference>
<reference evidence="12 13" key="1">
    <citation type="submission" date="2019-07" db="EMBL/GenBank/DDBJ databases">
        <title>The pathways for chlorine oxyanion respiration interact through the shared metabolite chlorate.</title>
        <authorList>
            <person name="Barnum T.P."/>
            <person name="Cheng Y."/>
            <person name="Hill K.A."/>
            <person name="Lucas L.N."/>
            <person name="Carlson H.K."/>
            <person name="Coates J.D."/>
        </authorList>
    </citation>
    <scope>NUCLEOTIDE SEQUENCE [LARGE SCALE GENOMIC DNA]</scope>
    <source>
        <strain evidence="12 13">BK-1</strain>
    </source>
</reference>
<evidence type="ECO:0000259" key="11">
    <source>
        <dbReference type="PROSITE" id="PS50106"/>
    </source>
</evidence>
<dbReference type="InterPro" id="IPR041489">
    <property type="entry name" value="PDZ_6"/>
</dbReference>
<accession>A0A558DZI5</accession>
<dbReference type="GO" id="GO:0042597">
    <property type="term" value="C:periplasmic space"/>
    <property type="evidence" value="ECO:0007669"/>
    <property type="project" value="UniProtKB-SubCell"/>
</dbReference>
<evidence type="ECO:0000256" key="5">
    <source>
        <dbReference type="ARBA" id="ARBA00022737"/>
    </source>
</evidence>
<comment type="similarity">
    <text evidence="2">Belongs to the peptidase S1C family.</text>
</comment>
<evidence type="ECO:0000256" key="6">
    <source>
        <dbReference type="ARBA" id="ARBA00022764"/>
    </source>
</evidence>
<dbReference type="PRINTS" id="PR00834">
    <property type="entry name" value="PROTEASES2C"/>
</dbReference>
<dbReference type="SUPFAM" id="SSF50494">
    <property type="entry name" value="Trypsin-like serine proteases"/>
    <property type="match status" value="1"/>
</dbReference>